<organism evidence="5 6">
    <name type="scientific">Mikania micrantha</name>
    <name type="common">bitter vine</name>
    <dbReference type="NCBI Taxonomy" id="192012"/>
    <lineage>
        <taxon>Eukaryota</taxon>
        <taxon>Viridiplantae</taxon>
        <taxon>Streptophyta</taxon>
        <taxon>Embryophyta</taxon>
        <taxon>Tracheophyta</taxon>
        <taxon>Spermatophyta</taxon>
        <taxon>Magnoliopsida</taxon>
        <taxon>eudicotyledons</taxon>
        <taxon>Gunneridae</taxon>
        <taxon>Pentapetalae</taxon>
        <taxon>asterids</taxon>
        <taxon>campanulids</taxon>
        <taxon>Asterales</taxon>
        <taxon>Asteraceae</taxon>
        <taxon>Asteroideae</taxon>
        <taxon>Heliantheae alliance</taxon>
        <taxon>Eupatorieae</taxon>
        <taxon>Mikania</taxon>
    </lineage>
</organism>
<dbReference type="SUPFAM" id="SSF57850">
    <property type="entry name" value="RING/U-box"/>
    <property type="match status" value="1"/>
</dbReference>
<keyword evidence="2" id="KW-0175">Coiled coil</keyword>
<dbReference type="EMBL" id="SZYD01000008">
    <property type="protein sequence ID" value="KAD5508112.1"/>
    <property type="molecule type" value="Genomic_DNA"/>
</dbReference>
<dbReference type="InterPro" id="IPR013083">
    <property type="entry name" value="Znf_RING/FYVE/PHD"/>
</dbReference>
<dbReference type="OrthoDB" id="774873at2759"/>
<keyword evidence="6" id="KW-1185">Reference proteome</keyword>
<gene>
    <name evidence="5" type="ORF">E3N88_15815</name>
</gene>
<dbReference type="InterPro" id="IPR046527">
    <property type="entry name" value="PIR2-like_helical"/>
</dbReference>
<dbReference type="InterPro" id="IPR046934">
    <property type="entry name" value="PIR2-like"/>
</dbReference>
<accession>A0A5N6NZP9</accession>
<dbReference type="InterPro" id="IPR001841">
    <property type="entry name" value="Znf_RING"/>
</dbReference>
<keyword evidence="1" id="KW-0862">Zinc</keyword>
<dbReference type="PROSITE" id="PS50089">
    <property type="entry name" value="ZF_RING_2"/>
    <property type="match status" value="1"/>
</dbReference>
<keyword evidence="1" id="KW-0479">Metal-binding</keyword>
<dbReference type="Gene3D" id="3.30.40.10">
    <property type="entry name" value="Zinc/RING finger domain, C3HC4 (zinc finger)"/>
    <property type="match status" value="1"/>
</dbReference>
<dbReference type="GO" id="GO:0008270">
    <property type="term" value="F:zinc ion binding"/>
    <property type="evidence" value="ECO:0007669"/>
    <property type="project" value="UniProtKB-KW"/>
</dbReference>
<sequence>MPATGRSSRPEVAEVGDEFRGGVDCKEPFRHFFCAVAFPEVKCSATKDLDKTYVIWNWRGGKLAAKEFTVEGSPSCRTNGEKGEEVMGGAGWEGARCHPVASGSSREGFTGMGKSGNTTPGSGWMNRNHSPIEAEMEKGSNDKRGILSNGEGLPYASWCGNGGELIDSIRGASGDCVVKLHSMATIVAKSSHVTPVMTVQEKGTRNKRKFRADPSPPIDSQMMISTSQPECLTYEFSAEKFECQGHLNVCDIVELDANDEFHDADWSDLTESQLEELVLVNLDTMFKSAIKKIVSHGYTEELAVKGILKSGLCCGYEDILSSIVENTLMFLKNGQEVDPWKDHQFENLQQMQKYLLAELVCVVREIRPLFSIGDAMWCLLISDMNVSQACAMDGEELGTLAGDGSLNDCSSNSVDTCLRKDGKNLEIVPNSCNINHPVPAMASVPCVHNCMSDSPTKKEVVSMPKSPFVLDGFSSQKWNQNPNPRAITRSFSLSSQNHEEKPIGSRKINGISKKDYILRQKSVQLEKSYRSHGLKGASRAGKLGNIGGLILDKKLKSVSESTSNSLKNASLNINDINNKNANTPILTPTDIPTALSVAETELSLSLPVKSNNPPMPEHPTLSFSAMPMPMSMPMPYDNFFGQWVPHDRKEETLSKLAPRVQELQNQLHVWTEWANQKVMQAARRLGKDKAELKTLRQEREEVERLKKEKQTLEDNTMKKLSEMENALMKASNQVGRADAAVRRLEVENANLRLKMEAANLQAAESAASCEEVSKKEKKTLMQLQFWEKQKALFQEELIAERRKLVQLKEDLEQAKEQRDHLETKWKQEENAKQELINEAVKIKIGRQEGEVLAKSREDLTRLKADKTLQKYKDDIEKLEKEISLLRLKSDSSKIAALRRGVDGSYASKLTDVSLPQTHTLYVPETVTVTGGVKRERECVMCLSEEMSVVFLPCAHQVVCTKCNELHEKQGMKDCPSCRGTIQQRISVHYARS</sequence>
<feature type="compositionally biased region" description="Polar residues" evidence="3">
    <location>
        <begin position="115"/>
        <end position="124"/>
    </location>
</feature>
<evidence type="ECO:0000313" key="5">
    <source>
        <dbReference type="EMBL" id="KAD5508112.1"/>
    </source>
</evidence>
<feature type="coiled-coil region" evidence="2">
    <location>
        <begin position="790"/>
        <end position="888"/>
    </location>
</feature>
<protein>
    <recommendedName>
        <fullName evidence="4">RING-type domain-containing protein</fullName>
    </recommendedName>
</protein>
<reference evidence="5 6" key="1">
    <citation type="submission" date="2019-05" db="EMBL/GenBank/DDBJ databases">
        <title>Mikania micrantha, genome provides insights into the molecular mechanism of rapid growth.</title>
        <authorList>
            <person name="Liu B."/>
        </authorList>
    </citation>
    <scope>NUCLEOTIDE SEQUENCE [LARGE SCALE GENOMIC DNA]</scope>
    <source>
        <strain evidence="5">NLD-2019</strain>
        <tissue evidence="5">Leaf</tissue>
    </source>
</reference>
<dbReference type="Pfam" id="PF20235">
    <property type="entry name" value="PIR2-like_helical"/>
    <property type="match status" value="1"/>
</dbReference>
<dbReference type="Pfam" id="PF13920">
    <property type="entry name" value="zf-C3HC4_3"/>
    <property type="match status" value="1"/>
</dbReference>
<feature type="coiled-coil region" evidence="2">
    <location>
        <begin position="678"/>
        <end position="766"/>
    </location>
</feature>
<keyword evidence="1" id="KW-0863">Zinc-finger</keyword>
<dbReference type="Proteomes" id="UP000326396">
    <property type="component" value="Linkage Group LG16"/>
</dbReference>
<proteinExistence type="predicted"/>
<dbReference type="PANTHER" id="PTHR46405">
    <property type="entry name" value="OS05G0141500 PROTEIN"/>
    <property type="match status" value="1"/>
</dbReference>
<dbReference type="PANTHER" id="PTHR46405:SF2">
    <property type="entry name" value="OS05G0141500 PROTEIN"/>
    <property type="match status" value="1"/>
</dbReference>
<comment type="caution">
    <text evidence="5">The sequence shown here is derived from an EMBL/GenBank/DDBJ whole genome shotgun (WGS) entry which is preliminary data.</text>
</comment>
<evidence type="ECO:0000313" key="6">
    <source>
        <dbReference type="Proteomes" id="UP000326396"/>
    </source>
</evidence>
<feature type="region of interest" description="Disordered" evidence="3">
    <location>
        <begin position="101"/>
        <end position="124"/>
    </location>
</feature>
<dbReference type="AlphaFoldDB" id="A0A5N6NZP9"/>
<evidence type="ECO:0000256" key="3">
    <source>
        <dbReference type="SAM" id="MobiDB-lite"/>
    </source>
</evidence>
<evidence type="ECO:0000256" key="1">
    <source>
        <dbReference type="PROSITE-ProRule" id="PRU00175"/>
    </source>
</evidence>
<evidence type="ECO:0000256" key="2">
    <source>
        <dbReference type="SAM" id="Coils"/>
    </source>
</evidence>
<feature type="domain" description="RING-type" evidence="4">
    <location>
        <begin position="938"/>
        <end position="978"/>
    </location>
</feature>
<name>A0A5N6NZP9_9ASTR</name>
<dbReference type="CDD" id="cd23128">
    <property type="entry name" value="RING-HC_MIP1-like"/>
    <property type="match status" value="1"/>
</dbReference>
<feature type="region of interest" description="Disordered" evidence="3">
    <location>
        <begin position="199"/>
        <end position="221"/>
    </location>
</feature>
<evidence type="ECO:0000259" key="4">
    <source>
        <dbReference type="PROSITE" id="PS50089"/>
    </source>
</evidence>